<proteinExistence type="predicted"/>
<evidence type="ECO:0000313" key="1">
    <source>
        <dbReference type="EMBL" id="MED6275047.1"/>
    </source>
</evidence>
<dbReference type="Proteomes" id="UP001352852">
    <property type="component" value="Unassembled WGS sequence"/>
</dbReference>
<dbReference type="Gene3D" id="1.10.10.10">
    <property type="entry name" value="Winged helix-like DNA-binding domain superfamily/Winged helix DNA-binding domain"/>
    <property type="match status" value="1"/>
</dbReference>
<sequence>MPVDVFKATPHTYCLFVGYHVEINQDVRSRIVKLHKSVSSIGTISRSLKVPKMTCINKLHTNFWPTFSSGRRWVLNSKDESLWSQMCKSPPGKSKPLLR</sequence>
<comment type="caution">
    <text evidence="1">The sequence shown here is derived from an EMBL/GenBank/DDBJ whole genome shotgun (WGS) entry which is preliminary data.</text>
</comment>
<protein>
    <submittedName>
        <fullName evidence="1">Uncharacterized protein</fullName>
    </submittedName>
</protein>
<dbReference type="EMBL" id="JAHUTJ010026882">
    <property type="protein sequence ID" value="MED6275047.1"/>
    <property type="molecule type" value="Genomic_DNA"/>
</dbReference>
<evidence type="ECO:0000313" key="2">
    <source>
        <dbReference type="Proteomes" id="UP001352852"/>
    </source>
</evidence>
<reference evidence="1 2" key="1">
    <citation type="submission" date="2021-06" db="EMBL/GenBank/DDBJ databases">
        <authorList>
            <person name="Palmer J.M."/>
        </authorList>
    </citation>
    <scope>NUCLEOTIDE SEQUENCE [LARGE SCALE GENOMIC DNA]</scope>
    <source>
        <strain evidence="1 2">CL_MEX2019</strain>
        <tissue evidence="1">Muscle</tissue>
    </source>
</reference>
<accession>A0ABU7DJC8</accession>
<name>A0ABU7DJC8_9TELE</name>
<gene>
    <name evidence="1" type="ORF">CHARACLAT_022477</name>
</gene>
<dbReference type="InterPro" id="IPR036388">
    <property type="entry name" value="WH-like_DNA-bd_sf"/>
</dbReference>
<keyword evidence="2" id="KW-1185">Reference proteome</keyword>
<organism evidence="1 2">
    <name type="scientific">Characodon lateralis</name>
    <dbReference type="NCBI Taxonomy" id="208331"/>
    <lineage>
        <taxon>Eukaryota</taxon>
        <taxon>Metazoa</taxon>
        <taxon>Chordata</taxon>
        <taxon>Craniata</taxon>
        <taxon>Vertebrata</taxon>
        <taxon>Euteleostomi</taxon>
        <taxon>Actinopterygii</taxon>
        <taxon>Neopterygii</taxon>
        <taxon>Teleostei</taxon>
        <taxon>Neoteleostei</taxon>
        <taxon>Acanthomorphata</taxon>
        <taxon>Ovalentaria</taxon>
        <taxon>Atherinomorphae</taxon>
        <taxon>Cyprinodontiformes</taxon>
        <taxon>Goodeidae</taxon>
        <taxon>Characodon</taxon>
    </lineage>
</organism>